<evidence type="ECO:0000313" key="2">
    <source>
        <dbReference type="EMBL" id="KOF73716.1"/>
    </source>
</evidence>
<gene>
    <name evidence="2" type="ORF">OCBIM_22037455mg</name>
</gene>
<evidence type="ECO:0000256" key="1">
    <source>
        <dbReference type="SAM" id="Phobius"/>
    </source>
</evidence>
<accession>A0A0L8G9L6</accession>
<feature type="non-terminal residue" evidence="2">
    <location>
        <position position="1"/>
    </location>
</feature>
<proteinExistence type="predicted"/>
<keyword evidence="1" id="KW-0472">Membrane</keyword>
<keyword evidence="1" id="KW-0812">Transmembrane</keyword>
<name>A0A0L8G9L6_OCTBM</name>
<protein>
    <submittedName>
        <fullName evidence="2">Uncharacterized protein</fullName>
    </submittedName>
</protein>
<feature type="transmembrane region" description="Helical" evidence="1">
    <location>
        <begin position="22"/>
        <end position="41"/>
    </location>
</feature>
<sequence>TKHVCILHTLVVVRFCVYIHEIYASVIACMYQYTCVCNYVVRKCKRMIYCSVTECESVLHARTQTLACTREHTYLFMIVYIYAYIER</sequence>
<dbReference type="AlphaFoldDB" id="A0A0L8G9L6"/>
<organism evidence="2">
    <name type="scientific">Octopus bimaculoides</name>
    <name type="common">California two-spotted octopus</name>
    <dbReference type="NCBI Taxonomy" id="37653"/>
    <lineage>
        <taxon>Eukaryota</taxon>
        <taxon>Metazoa</taxon>
        <taxon>Spiralia</taxon>
        <taxon>Lophotrochozoa</taxon>
        <taxon>Mollusca</taxon>
        <taxon>Cephalopoda</taxon>
        <taxon>Coleoidea</taxon>
        <taxon>Octopodiformes</taxon>
        <taxon>Octopoda</taxon>
        <taxon>Incirrata</taxon>
        <taxon>Octopodidae</taxon>
        <taxon>Octopus</taxon>
    </lineage>
</organism>
<dbReference type="EMBL" id="KQ423035">
    <property type="protein sequence ID" value="KOF73716.1"/>
    <property type="molecule type" value="Genomic_DNA"/>
</dbReference>
<keyword evidence="1" id="KW-1133">Transmembrane helix</keyword>
<reference evidence="2" key="1">
    <citation type="submission" date="2015-07" db="EMBL/GenBank/DDBJ databases">
        <title>MeaNS - Measles Nucleotide Surveillance Program.</title>
        <authorList>
            <person name="Tran T."/>
            <person name="Druce J."/>
        </authorList>
    </citation>
    <scope>NUCLEOTIDE SEQUENCE</scope>
    <source>
        <strain evidence="2">UCB-OBI-ISO-001</strain>
        <tissue evidence="2">Gonad</tissue>
    </source>
</reference>